<sequence>MKAKHMLLLLFVLLLSGCMYPYEHKLKNAPPHPVQIEAVQQSVDQFRADTGVLPIYNTEADTPIYHKYVIDFSKLIPRYMSEPPANSFEGGGYYRYVLINVETDPEVKLIDLRLTQKVAELQRRVNHYLSRNPYLPVDQMLEGGYFTLDYKQLGLKSPPTVESPYSQQFLPLIVDQRGQVGIDYRIDLYQALQNREDVDQLEEGEDIRFVLTDISPFVPAHSFPYTIRDGEPVFIESWQRYR</sequence>
<accession>F5L715</accession>
<dbReference type="OrthoDB" id="2449131at2"/>
<reference evidence="2 4" key="2">
    <citation type="journal article" date="2020" name="Extremophiles">
        <title>Genomic analysis of Caldalkalibacillus thermarum TA2.A1 reveals aerobic alkaliphilic metabolism and evolutionary hallmarks linking alkaliphilic bacteria and plant life.</title>
        <authorList>
            <person name="de Jong S.I."/>
            <person name="van den Broek M.A."/>
            <person name="Merkel A.Y."/>
            <person name="de la Torre Cortes P."/>
            <person name="Kalamorz F."/>
            <person name="Cook G.M."/>
            <person name="van Loosdrecht M.C.M."/>
            <person name="McMillan D.G.G."/>
        </authorList>
    </citation>
    <scope>NUCLEOTIDE SEQUENCE [LARGE SCALE GENOMIC DNA]</scope>
    <source>
        <strain evidence="2 4">TA2.A1</strain>
    </source>
</reference>
<organism evidence="1 3">
    <name type="scientific">Caldalkalibacillus thermarum (strain TA2.A1)</name>
    <dbReference type="NCBI Taxonomy" id="986075"/>
    <lineage>
        <taxon>Bacteria</taxon>
        <taxon>Bacillati</taxon>
        <taxon>Bacillota</taxon>
        <taxon>Bacilli</taxon>
        <taxon>Bacillales</taxon>
        <taxon>Bacillaceae</taxon>
        <taxon>Caldalkalibacillus</taxon>
    </lineage>
</organism>
<dbReference type="EMBL" id="CP082237">
    <property type="protein sequence ID" value="QZT32704.1"/>
    <property type="molecule type" value="Genomic_DNA"/>
</dbReference>
<dbReference type="EMBL" id="AFCE01000136">
    <property type="protein sequence ID" value="EGL82850.1"/>
    <property type="molecule type" value="Genomic_DNA"/>
</dbReference>
<dbReference type="PROSITE" id="PS51257">
    <property type="entry name" value="PROKAR_LIPOPROTEIN"/>
    <property type="match status" value="1"/>
</dbReference>
<evidence type="ECO:0000313" key="3">
    <source>
        <dbReference type="Proteomes" id="UP000010716"/>
    </source>
</evidence>
<evidence type="ECO:0008006" key="5">
    <source>
        <dbReference type="Google" id="ProtNLM"/>
    </source>
</evidence>
<dbReference type="Proteomes" id="UP000010716">
    <property type="component" value="Unassembled WGS sequence"/>
</dbReference>
<evidence type="ECO:0000313" key="1">
    <source>
        <dbReference type="EMBL" id="EGL82850.1"/>
    </source>
</evidence>
<reference evidence="1 3" key="1">
    <citation type="journal article" date="2011" name="J. Bacteriol.">
        <title>Draft genome sequence of the thermoalkaliphilic Caldalkalibacillus thermarum strain TA2.A1.</title>
        <authorList>
            <person name="Kalamorz F."/>
            <person name="Keis S."/>
            <person name="McMillan D.G."/>
            <person name="Olsson K."/>
            <person name="Stanton J.A."/>
            <person name="Stockwell P."/>
            <person name="Black M.A."/>
            <person name="Klingeman D.M."/>
            <person name="Land M.L."/>
            <person name="Han C.S."/>
            <person name="Martin S.L."/>
            <person name="Becher S.A."/>
            <person name="Peddie C.J."/>
            <person name="Morgan H.W."/>
            <person name="Matthies D."/>
            <person name="Preiss L."/>
            <person name="Meier T."/>
            <person name="Brown S.D."/>
            <person name="Cook G.M."/>
        </authorList>
    </citation>
    <scope>NUCLEOTIDE SEQUENCE [LARGE SCALE GENOMIC DNA]</scope>
    <source>
        <strain evidence="1 3">TA2.A1</strain>
    </source>
</reference>
<reference evidence="2" key="3">
    <citation type="submission" date="2021-08" db="EMBL/GenBank/DDBJ databases">
        <authorList>
            <person name="de Jong S."/>
            <person name="van den Broek M."/>
            <person name="Merkel A."/>
            <person name="de la Torre Cortes P."/>
            <person name="Kalamorz F."/>
            <person name="Cook G."/>
            <person name="van Loosdrecht M."/>
            <person name="McMillan D."/>
        </authorList>
    </citation>
    <scope>NUCLEOTIDE SEQUENCE</scope>
    <source>
        <strain evidence="2">TA2.A1</strain>
    </source>
</reference>
<evidence type="ECO:0000313" key="4">
    <source>
        <dbReference type="Proteomes" id="UP000825179"/>
    </source>
</evidence>
<dbReference type="Proteomes" id="UP000825179">
    <property type="component" value="Chromosome"/>
</dbReference>
<dbReference type="eggNOG" id="ENOG502Z8XG">
    <property type="taxonomic scope" value="Bacteria"/>
</dbReference>
<gene>
    <name evidence="1" type="ORF">CathTA2_1615</name>
    <name evidence="2" type="ORF">HUR95_09930</name>
</gene>
<evidence type="ECO:0000313" key="2">
    <source>
        <dbReference type="EMBL" id="QZT32704.1"/>
    </source>
</evidence>
<protein>
    <recommendedName>
        <fullName evidence="5">ABC transporter periplasmic binding protein yphF</fullName>
    </recommendedName>
</protein>
<dbReference type="AlphaFoldDB" id="F5L715"/>
<keyword evidence="4" id="KW-1185">Reference proteome</keyword>
<dbReference type="KEGG" id="cthu:HUR95_09930"/>
<name>F5L715_CALTT</name>
<proteinExistence type="predicted"/>
<dbReference type="RefSeq" id="WP_007504643.1">
    <property type="nucleotide sequence ID" value="NZ_AFCE01000136.1"/>
</dbReference>